<dbReference type="GO" id="GO:0005789">
    <property type="term" value="C:endoplasmic reticulum membrane"/>
    <property type="evidence" value="ECO:0007669"/>
    <property type="project" value="UniProtKB-SubCell"/>
</dbReference>
<dbReference type="InParanoid" id="W4JS72"/>
<proteinExistence type="inferred from homology"/>
<feature type="transmembrane region" description="Helical" evidence="8">
    <location>
        <begin position="222"/>
        <end position="240"/>
    </location>
</feature>
<dbReference type="HOGENOM" id="CLU_019266_0_0_1"/>
<gene>
    <name evidence="10" type="ORF">HETIRDRAFT_481189</name>
</gene>
<name>W4JS72_HETIT</name>
<organism evidence="10 11">
    <name type="scientific">Heterobasidion irregulare (strain TC 32-1)</name>
    <dbReference type="NCBI Taxonomy" id="747525"/>
    <lineage>
        <taxon>Eukaryota</taxon>
        <taxon>Fungi</taxon>
        <taxon>Dikarya</taxon>
        <taxon>Basidiomycota</taxon>
        <taxon>Agaricomycotina</taxon>
        <taxon>Agaricomycetes</taxon>
        <taxon>Russulales</taxon>
        <taxon>Bondarzewiaceae</taxon>
        <taxon>Heterobasidion</taxon>
        <taxon>Heterobasidion annosum species complex</taxon>
    </lineage>
</organism>
<dbReference type="SUPFAM" id="SSF48317">
    <property type="entry name" value="Acid phosphatase/Vanadium-dependent haloperoxidase"/>
    <property type="match status" value="1"/>
</dbReference>
<evidence type="ECO:0000256" key="8">
    <source>
        <dbReference type="SAM" id="Phobius"/>
    </source>
</evidence>
<reference evidence="10 11" key="1">
    <citation type="journal article" date="2012" name="New Phytol.">
        <title>Insight into trade-off between wood decay and parasitism from the genome of a fungal forest pathogen.</title>
        <authorList>
            <person name="Olson A."/>
            <person name="Aerts A."/>
            <person name="Asiegbu F."/>
            <person name="Belbahri L."/>
            <person name="Bouzid O."/>
            <person name="Broberg A."/>
            <person name="Canback B."/>
            <person name="Coutinho P.M."/>
            <person name="Cullen D."/>
            <person name="Dalman K."/>
            <person name="Deflorio G."/>
            <person name="van Diepen L.T."/>
            <person name="Dunand C."/>
            <person name="Duplessis S."/>
            <person name="Durling M."/>
            <person name="Gonthier P."/>
            <person name="Grimwood J."/>
            <person name="Fossdal C.G."/>
            <person name="Hansson D."/>
            <person name="Henrissat B."/>
            <person name="Hietala A."/>
            <person name="Himmelstrand K."/>
            <person name="Hoffmeister D."/>
            <person name="Hogberg N."/>
            <person name="James T.Y."/>
            <person name="Karlsson M."/>
            <person name="Kohler A."/>
            <person name="Kues U."/>
            <person name="Lee Y.H."/>
            <person name="Lin Y.C."/>
            <person name="Lind M."/>
            <person name="Lindquist E."/>
            <person name="Lombard V."/>
            <person name="Lucas S."/>
            <person name="Lunden K."/>
            <person name="Morin E."/>
            <person name="Murat C."/>
            <person name="Park J."/>
            <person name="Raffaello T."/>
            <person name="Rouze P."/>
            <person name="Salamov A."/>
            <person name="Schmutz J."/>
            <person name="Solheim H."/>
            <person name="Stahlberg J."/>
            <person name="Velez H."/>
            <person name="de Vries R.P."/>
            <person name="Wiebenga A."/>
            <person name="Woodward S."/>
            <person name="Yakovlev I."/>
            <person name="Garbelotto M."/>
            <person name="Martin F."/>
            <person name="Grigoriev I.V."/>
            <person name="Stenlid J."/>
        </authorList>
    </citation>
    <scope>NUCLEOTIDE SEQUENCE [LARGE SCALE GENOMIC DNA]</scope>
    <source>
        <strain evidence="10 11">TC 32-1</strain>
    </source>
</reference>
<keyword evidence="6 8" id="KW-0472">Membrane</keyword>
<keyword evidence="11" id="KW-1185">Reference proteome</keyword>
<evidence type="ECO:0000256" key="4">
    <source>
        <dbReference type="ARBA" id="ARBA00022824"/>
    </source>
</evidence>
<comment type="subcellular location">
    <subcellularLocation>
        <location evidence="1">Endoplasmic reticulum membrane</location>
        <topology evidence="1">Multi-pass membrane protein</topology>
    </subcellularLocation>
</comment>
<dbReference type="PANTHER" id="PTHR14969">
    <property type="entry name" value="SPHINGOSINE-1-PHOSPHATE PHOSPHOHYDROLASE"/>
    <property type="match status" value="1"/>
</dbReference>
<dbReference type="KEGG" id="hir:HETIRDRAFT_481189"/>
<dbReference type="Proteomes" id="UP000030671">
    <property type="component" value="Unassembled WGS sequence"/>
</dbReference>
<dbReference type="STRING" id="747525.W4JS72"/>
<feature type="transmembrane region" description="Helical" evidence="8">
    <location>
        <begin position="507"/>
        <end position="532"/>
    </location>
</feature>
<dbReference type="GeneID" id="20677960"/>
<feature type="domain" description="Phosphatidic acid phosphatase type 2/haloperoxidase" evidence="9">
    <location>
        <begin position="152"/>
        <end position="274"/>
    </location>
</feature>
<evidence type="ECO:0000259" key="9">
    <source>
        <dbReference type="Pfam" id="PF01569"/>
    </source>
</evidence>
<dbReference type="eggNOG" id="KOG2822">
    <property type="taxonomic scope" value="Eukaryota"/>
</dbReference>
<feature type="transmembrane region" description="Helical" evidence="8">
    <location>
        <begin position="360"/>
        <end position="381"/>
    </location>
</feature>
<keyword evidence="4" id="KW-0256">Endoplasmic reticulum</keyword>
<dbReference type="RefSeq" id="XP_009551992.1">
    <property type="nucleotide sequence ID" value="XM_009553697.1"/>
</dbReference>
<evidence type="ECO:0000256" key="1">
    <source>
        <dbReference type="ARBA" id="ARBA00004477"/>
    </source>
</evidence>
<evidence type="ECO:0000256" key="5">
    <source>
        <dbReference type="ARBA" id="ARBA00022989"/>
    </source>
</evidence>
<keyword evidence="3" id="KW-0378">Hydrolase</keyword>
<dbReference type="EMBL" id="KI925465">
    <property type="protein sequence ID" value="ETW75731.1"/>
    <property type="molecule type" value="Genomic_DNA"/>
</dbReference>
<feature type="transmembrane region" description="Helical" evidence="8">
    <location>
        <begin position="252"/>
        <end position="274"/>
    </location>
</feature>
<dbReference type="InterPro" id="IPR036938">
    <property type="entry name" value="PAP2/HPO_sf"/>
</dbReference>
<keyword evidence="2 8" id="KW-0812">Transmembrane</keyword>
<dbReference type="InterPro" id="IPR000326">
    <property type="entry name" value="PAP2/HPO"/>
</dbReference>
<evidence type="ECO:0000256" key="7">
    <source>
        <dbReference type="ARBA" id="ARBA00038324"/>
    </source>
</evidence>
<dbReference type="CDD" id="cd03388">
    <property type="entry name" value="PAP2_SPPase1"/>
    <property type="match status" value="1"/>
</dbReference>
<dbReference type="Gene3D" id="1.20.144.10">
    <property type="entry name" value="Phosphatidic acid phosphatase type 2/haloperoxidase"/>
    <property type="match status" value="1"/>
</dbReference>
<dbReference type="Pfam" id="PF01569">
    <property type="entry name" value="PAP2"/>
    <property type="match status" value="1"/>
</dbReference>
<feature type="transmembrane region" description="Helical" evidence="8">
    <location>
        <begin position="280"/>
        <end position="300"/>
    </location>
</feature>
<dbReference type="FunCoup" id="W4JS72">
    <property type="interactions" value="318"/>
</dbReference>
<dbReference type="AlphaFoldDB" id="W4JS72"/>
<comment type="similarity">
    <text evidence="7">Belongs to the type 2 lipid phosphate phosphatase family.</text>
</comment>
<feature type="transmembrane region" description="Helical" evidence="8">
    <location>
        <begin position="120"/>
        <end position="145"/>
    </location>
</feature>
<dbReference type="PANTHER" id="PTHR14969:SF28">
    <property type="entry name" value="DIHYDROSPHINGOSINE 1-PHOSPHATE PHOSPHATASE LCB3-RELATED"/>
    <property type="match status" value="1"/>
</dbReference>
<dbReference type="OrthoDB" id="301434at2759"/>
<feature type="transmembrane region" description="Helical" evidence="8">
    <location>
        <begin position="312"/>
        <end position="332"/>
    </location>
</feature>
<evidence type="ECO:0000256" key="6">
    <source>
        <dbReference type="ARBA" id="ARBA00023136"/>
    </source>
</evidence>
<evidence type="ECO:0000256" key="2">
    <source>
        <dbReference type="ARBA" id="ARBA00022692"/>
    </source>
</evidence>
<evidence type="ECO:0000313" key="11">
    <source>
        <dbReference type="Proteomes" id="UP000030671"/>
    </source>
</evidence>
<keyword evidence="5 8" id="KW-1133">Transmembrane helix</keyword>
<dbReference type="GO" id="GO:0042392">
    <property type="term" value="F:sphingosine-1-phosphate phosphatase activity"/>
    <property type="evidence" value="ECO:0007669"/>
    <property type="project" value="TreeGrafter"/>
</dbReference>
<protein>
    <recommendedName>
        <fullName evidence="9">Phosphatidic acid phosphatase type 2/haloperoxidase domain-containing protein</fullName>
    </recommendedName>
</protein>
<accession>W4JS72</accession>
<sequence length="537" mass="58664">MSDDPRATYPASLPPPSYTLKNGLAQLDVSKFNFDVDSDSLYSPSENGTFLEELEGTSEGEGEHGRGGIAAGRLPEEVYVSTLPLWRNALRRRLVSCVEWETGVLASMQDRVRTPWLDMYFVYTSTLGTHTFFMFFLPALFFFGYEDLGRGLVYALALGGYSSSFLKDLACSPRPFSPPVSRLTIGSHHLEYGFPSTHSTNGTSMALFFLAHAHTLLVSDLISLRAFVTCVVFLVFYVFSIVGGRLYTGMHGFIDCTVGVTLGASTWALQWAVMPVVERWVAGSGWSGPLLVTALCLLLVNQHPQPVDDCPCFEDAIAFISVMLGILLGKWFSAQYPAFDPSTFPPSSYPALSFAHPNTIIVFASMSLLKLATGILAIFAFRLLAKPALHAALPPLFRWLAKTVRLPNRRHYTPATEYARGPPADLRPIPSVMDLTLEIREVGGEGEGMASARRAAGSGGVAVQRRGMAGRRAAGWEEKGGIEADEGGAEGLDDFVKHYDADVLTKVFVYAGIAIISMICMPTFFQTIGWGVRPVFE</sequence>
<evidence type="ECO:0000313" key="10">
    <source>
        <dbReference type="EMBL" id="ETW75731.1"/>
    </source>
</evidence>
<evidence type="ECO:0000256" key="3">
    <source>
        <dbReference type="ARBA" id="ARBA00022801"/>
    </source>
</evidence>